<gene>
    <name evidence="2" type="ORF">FCL38_20235</name>
    <name evidence="1" type="ORF">FHS02_003088</name>
</gene>
<evidence type="ECO:0000313" key="4">
    <source>
        <dbReference type="Proteomes" id="UP000584325"/>
    </source>
</evidence>
<dbReference type="OrthoDB" id="6983728at2"/>
<dbReference type="RefSeq" id="WP_137315330.1">
    <property type="nucleotide sequence ID" value="NZ_CP040017.1"/>
</dbReference>
<dbReference type="Proteomes" id="UP000298763">
    <property type="component" value="Chromosome"/>
</dbReference>
<sequence length="348" mass="39072">MDGSGIVVGRSILSSVMHHIDSHSNSVQKVPISATANDLHGYLSKLLNEIQEQSHKRVYSPVSVATEFVTCLKSFLVNQRLDSNPSADLLAQRLMREETASEARHPNLNPVTKGSLLQFIYTDSGFTWYLGVKIEHSSFIDINALIRRSGLAEDRKLYKAVSVNIDTLSGPFDVQVFDTNGTPAVYWWKYFLELVVKRSDSENTKNAVDAVIKTVGILKREFPADYSVLRNATIAAFKQKSEMRFGNFVDNLLKSYVPIDGNAKPKLAIVEQKLRNLPITKNFDAQFTLDPSVVSYNQRKVVLSPEITLSIKEGVENLKDKIWASKTDDGRNVLVIQTENIKDFDFRG</sequence>
<dbReference type="EMBL" id="CP040017">
    <property type="protein sequence ID" value="QCP12496.1"/>
    <property type="molecule type" value="Genomic_DNA"/>
</dbReference>
<keyword evidence="3" id="KW-1185">Reference proteome</keyword>
<proteinExistence type="predicted"/>
<dbReference type="EMBL" id="JACHXS010000005">
    <property type="protein sequence ID" value="MBB3222269.1"/>
    <property type="molecule type" value="Genomic_DNA"/>
</dbReference>
<evidence type="ECO:0000313" key="2">
    <source>
        <dbReference type="EMBL" id="QCP12496.1"/>
    </source>
</evidence>
<organism evidence="1 4">
    <name type="scientific">Pseudoduganella umbonata</name>
    <dbReference type="NCBI Taxonomy" id="864828"/>
    <lineage>
        <taxon>Bacteria</taxon>
        <taxon>Pseudomonadati</taxon>
        <taxon>Pseudomonadota</taxon>
        <taxon>Betaproteobacteria</taxon>
        <taxon>Burkholderiales</taxon>
        <taxon>Oxalobacteraceae</taxon>
        <taxon>Telluria group</taxon>
        <taxon>Pseudoduganella</taxon>
    </lineage>
</organism>
<reference evidence="1 4" key="2">
    <citation type="submission" date="2020-08" db="EMBL/GenBank/DDBJ databases">
        <title>Genomic Encyclopedia of Type Strains, Phase III (KMG-III): the genomes of soil and plant-associated and newly described type strains.</title>
        <authorList>
            <person name="Whitman W."/>
        </authorList>
    </citation>
    <scope>NUCLEOTIDE SEQUENCE [LARGE SCALE GENOMIC DNA]</scope>
    <source>
        <strain evidence="1 4">CECT 7753</strain>
    </source>
</reference>
<accession>A0A4P8HT98</accession>
<evidence type="ECO:0000313" key="1">
    <source>
        <dbReference type="EMBL" id="MBB3222269.1"/>
    </source>
</evidence>
<dbReference type="Proteomes" id="UP000584325">
    <property type="component" value="Unassembled WGS sequence"/>
</dbReference>
<dbReference type="AlphaFoldDB" id="A0A4P8HT98"/>
<evidence type="ECO:0000313" key="3">
    <source>
        <dbReference type="Proteomes" id="UP000298763"/>
    </source>
</evidence>
<name>A0A4P8HT98_9BURK</name>
<protein>
    <submittedName>
        <fullName evidence="2">Nucleoid-associated protein</fullName>
    </submittedName>
</protein>
<reference evidence="2 3" key="1">
    <citation type="submission" date="2019-05" db="EMBL/GenBank/DDBJ databases">
        <title>Draft Genome Sequences of Six Type Strains of the Genus Massilia.</title>
        <authorList>
            <person name="Miess H."/>
            <person name="Frediansyhah A."/>
            <person name="Gross H."/>
        </authorList>
    </citation>
    <scope>NUCLEOTIDE SEQUENCE [LARGE SCALE GENOMIC DNA]</scope>
    <source>
        <strain evidence="2 3">DSMZ 26121</strain>
    </source>
</reference>